<keyword evidence="1" id="KW-1133">Transmembrane helix</keyword>
<dbReference type="EMBL" id="PUIB01000026">
    <property type="protein sequence ID" value="PQO27830.1"/>
    <property type="molecule type" value="Genomic_DNA"/>
</dbReference>
<keyword evidence="1" id="KW-0812">Transmembrane</keyword>
<sequence>MIVALGIVLANRHWYRKIKAAVDNGWVAPTSQTISLREAMLLVGAIFVVLCVAVPIARNEKPNQALHVTAEDTPFALPAGAHDVTYFRYHGGHYLQCSAEEDAFLAWYDQGVGTLESQAANVPLSPIQAPVGASIITGFADNGPITEPQSVTSGWQYYWNQEDRWVSVIYDRPNKRLYYKINTR</sequence>
<comment type="caution">
    <text evidence="2">The sequence shown here is derived from an EMBL/GenBank/DDBJ whole genome shotgun (WGS) entry which is preliminary data.</text>
</comment>
<feature type="transmembrane region" description="Helical" evidence="1">
    <location>
        <begin position="39"/>
        <end position="57"/>
    </location>
</feature>
<organism evidence="2 3">
    <name type="scientific">Blastopirellula marina</name>
    <dbReference type="NCBI Taxonomy" id="124"/>
    <lineage>
        <taxon>Bacteria</taxon>
        <taxon>Pseudomonadati</taxon>
        <taxon>Planctomycetota</taxon>
        <taxon>Planctomycetia</taxon>
        <taxon>Pirellulales</taxon>
        <taxon>Pirellulaceae</taxon>
        <taxon>Blastopirellula</taxon>
    </lineage>
</organism>
<dbReference type="Proteomes" id="UP000239388">
    <property type="component" value="Unassembled WGS sequence"/>
</dbReference>
<proteinExistence type="predicted"/>
<gene>
    <name evidence="2" type="ORF">C5Y98_26230</name>
</gene>
<name>A0A2S8F6R6_9BACT</name>
<protein>
    <submittedName>
        <fullName evidence="2">Uncharacterized protein</fullName>
    </submittedName>
</protein>
<accession>A0A2S8F6R6</accession>
<evidence type="ECO:0000313" key="3">
    <source>
        <dbReference type="Proteomes" id="UP000239388"/>
    </source>
</evidence>
<reference evidence="2 3" key="1">
    <citation type="submission" date="2018-02" db="EMBL/GenBank/DDBJ databases">
        <title>Comparative genomes isolates from brazilian mangrove.</title>
        <authorList>
            <person name="Araujo J.E."/>
            <person name="Taketani R.G."/>
            <person name="Silva M.C.P."/>
            <person name="Loureco M.V."/>
            <person name="Andreote F.D."/>
        </authorList>
    </citation>
    <scope>NUCLEOTIDE SEQUENCE [LARGE SCALE GENOMIC DNA]</scope>
    <source>
        <strain evidence="2 3">NAP PRIS-MGV</strain>
    </source>
</reference>
<keyword evidence="1" id="KW-0472">Membrane</keyword>
<dbReference type="AlphaFoldDB" id="A0A2S8F6R6"/>
<evidence type="ECO:0000256" key="1">
    <source>
        <dbReference type="SAM" id="Phobius"/>
    </source>
</evidence>
<evidence type="ECO:0000313" key="2">
    <source>
        <dbReference type="EMBL" id="PQO27830.1"/>
    </source>
</evidence>